<dbReference type="AlphaFoldDB" id="A0AB74N873"/>
<feature type="coiled-coil region" evidence="1">
    <location>
        <begin position="83"/>
        <end position="110"/>
    </location>
</feature>
<reference evidence="2 3" key="1">
    <citation type="submission" date="2019-08" db="EMBL/GenBank/DDBJ databases">
        <title>Soil Listeria distribution.</title>
        <authorList>
            <person name="Liao J."/>
        </authorList>
    </citation>
    <scope>NUCLEOTIDE SEQUENCE [LARGE SCALE GENOMIC DNA]</scope>
    <source>
        <strain evidence="2 3">IN-RH-2-BL1</strain>
    </source>
</reference>
<keyword evidence="1" id="KW-0175">Coiled coil</keyword>
<evidence type="ECO:0000256" key="1">
    <source>
        <dbReference type="SAM" id="Coils"/>
    </source>
</evidence>
<comment type="caution">
    <text evidence="2">The sequence shown here is derived from an EMBL/GenBank/DDBJ whole genome shotgun (WGS) entry which is preliminary data.</text>
</comment>
<evidence type="ECO:0000313" key="2">
    <source>
        <dbReference type="EMBL" id="TYU49444.1"/>
    </source>
</evidence>
<name>A0AB74N873_LISMN</name>
<accession>A0AB74N873</accession>
<dbReference type="Proteomes" id="UP000322220">
    <property type="component" value="Unassembled WGS sequence"/>
</dbReference>
<sequence length="237" mass="27914">MQQSLKEGNYITSIKENISQIMSMLEKCQDEEVKVHLLKAKNNLESIASKEELQNNIRTLDICIANTEDPEKLASYTSSKRSLQESLSELNKIENGRESEEKRLEREKIERLEAIDFAMREQKKYIKAKNKKFEPLPVTLKKINHPKKVFYKKIGREKWSLAQMLENAETIYTSDKKEYMNLHNGYVIELATMDVKFMTEIIHHIRNIRSQGIIIAERRGLHIYSVMYRKKAHVQKK</sequence>
<dbReference type="RefSeq" id="WP_149058238.1">
    <property type="nucleotide sequence ID" value="NZ_VTIF01000011.1"/>
</dbReference>
<organism evidence="2 3">
    <name type="scientific">Listeria monocytogenes</name>
    <dbReference type="NCBI Taxonomy" id="1639"/>
    <lineage>
        <taxon>Bacteria</taxon>
        <taxon>Bacillati</taxon>
        <taxon>Bacillota</taxon>
        <taxon>Bacilli</taxon>
        <taxon>Bacillales</taxon>
        <taxon>Listeriaceae</taxon>
        <taxon>Listeria</taxon>
    </lineage>
</organism>
<proteinExistence type="predicted"/>
<gene>
    <name evidence="2" type="ORF">FZW98_14475</name>
</gene>
<protein>
    <submittedName>
        <fullName evidence="2">Uncharacterized protein</fullName>
    </submittedName>
</protein>
<evidence type="ECO:0000313" key="3">
    <source>
        <dbReference type="Proteomes" id="UP000322220"/>
    </source>
</evidence>
<dbReference type="EMBL" id="VTIK01000010">
    <property type="protein sequence ID" value="TYU49444.1"/>
    <property type="molecule type" value="Genomic_DNA"/>
</dbReference>